<dbReference type="EMBL" id="MU129054">
    <property type="protein sequence ID" value="KAF9508625.1"/>
    <property type="molecule type" value="Genomic_DNA"/>
</dbReference>
<keyword evidence="3" id="KW-1185">Reference proteome</keyword>
<evidence type="ECO:0000313" key="2">
    <source>
        <dbReference type="EMBL" id="KAF9508625.1"/>
    </source>
</evidence>
<evidence type="ECO:0000256" key="1">
    <source>
        <dbReference type="SAM" id="MobiDB-lite"/>
    </source>
</evidence>
<accession>A0A9P6AML7</accession>
<feature type="region of interest" description="Disordered" evidence="1">
    <location>
        <begin position="217"/>
        <end position="243"/>
    </location>
</feature>
<feature type="compositionally biased region" description="Basic and acidic residues" evidence="1">
    <location>
        <begin position="231"/>
        <end position="243"/>
    </location>
</feature>
<reference evidence="2" key="1">
    <citation type="journal article" date="2020" name="Nat. Commun.">
        <title>Large-scale genome sequencing of mycorrhizal fungi provides insights into the early evolution of symbiotic traits.</title>
        <authorList>
            <person name="Miyauchi S."/>
            <person name="Kiss E."/>
            <person name="Kuo A."/>
            <person name="Drula E."/>
            <person name="Kohler A."/>
            <person name="Sanchez-Garcia M."/>
            <person name="Morin E."/>
            <person name="Andreopoulos B."/>
            <person name="Barry K.W."/>
            <person name="Bonito G."/>
            <person name="Buee M."/>
            <person name="Carver A."/>
            <person name="Chen C."/>
            <person name="Cichocki N."/>
            <person name="Clum A."/>
            <person name="Culley D."/>
            <person name="Crous P.W."/>
            <person name="Fauchery L."/>
            <person name="Girlanda M."/>
            <person name="Hayes R.D."/>
            <person name="Keri Z."/>
            <person name="LaButti K."/>
            <person name="Lipzen A."/>
            <person name="Lombard V."/>
            <person name="Magnuson J."/>
            <person name="Maillard F."/>
            <person name="Murat C."/>
            <person name="Nolan M."/>
            <person name="Ohm R.A."/>
            <person name="Pangilinan J."/>
            <person name="Pereira M.F."/>
            <person name="Perotto S."/>
            <person name="Peter M."/>
            <person name="Pfister S."/>
            <person name="Riley R."/>
            <person name="Sitrit Y."/>
            <person name="Stielow J.B."/>
            <person name="Szollosi G."/>
            <person name="Zifcakova L."/>
            <person name="Stursova M."/>
            <person name="Spatafora J.W."/>
            <person name="Tedersoo L."/>
            <person name="Vaario L.M."/>
            <person name="Yamada A."/>
            <person name="Yan M."/>
            <person name="Wang P."/>
            <person name="Xu J."/>
            <person name="Bruns T."/>
            <person name="Baldrian P."/>
            <person name="Vilgalys R."/>
            <person name="Dunand C."/>
            <person name="Henrissat B."/>
            <person name="Grigoriev I.V."/>
            <person name="Hibbett D."/>
            <person name="Nagy L.G."/>
            <person name="Martin F.M."/>
        </authorList>
    </citation>
    <scope>NUCLEOTIDE SEQUENCE</scope>
    <source>
        <strain evidence="2">UP504</strain>
    </source>
</reference>
<dbReference type="Proteomes" id="UP000886523">
    <property type="component" value="Unassembled WGS sequence"/>
</dbReference>
<feature type="non-terminal residue" evidence="2">
    <location>
        <position position="1"/>
    </location>
</feature>
<name>A0A9P6AML7_9AGAM</name>
<dbReference type="AlphaFoldDB" id="A0A9P6AML7"/>
<gene>
    <name evidence="2" type="ORF">BS47DRAFT_1415378</name>
</gene>
<protein>
    <submittedName>
        <fullName evidence="2">Uncharacterized protein</fullName>
    </submittedName>
</protein>
<proteinExistence type="predicted"/>
<sequence length="328" mass="37856">MKLTRLGGLSLTQDQIMTLGKSMGNEDAFLGAYVAVKNALRPLDRELLLTNDIYGVRYYLVTTQIALHEFGDRRLHDPIPEGKYEVPIRELMRRHGVDDVKFVTIIQQYRPGHLEDSSSYTEFMQNSSSRNQIKLMSASVWLLDDNSRGHLAVRILIAPPIFPRKTILLGPLLFTEETKRRYCSTRNLLTSTLSFGKNYCRISVELEMYDLAINTGSNKATNDNVPRPKKNQNDRTSRPMGGRKDIDERKIHIWEGERPMILLAWPQLGLPHIPPSSKPRTRGSVSLCNIYHIPHDFAIGYILRKRRWLYNETERSRMSRTILFPQMS</sequence>
<comment type="caution">
    <text evidence="2">The sequence shown here is derived from an EMBL/GenBank/DDBJ whole genome shotgun (WGS) entry which is preliminary data.</text>
</comment>
<evidence type="ECO:0000313" key="3">
    <source>
        <dbReference type="Proteomes" id="UP000886523"/>
    </source>
</evidence>
<organism evidence="2 3">
    <name type="scientific">Hydnum rufescens UP504</name>
    <dbReference type="NCBI Taxonomy" id="1448309"/>
    <lineage>
        <taxon>Eukaryota</taxon>
        <taxon>Fungi</taxon>
        <taxon>Dikarya</taxon>
        <taxon>Basidiomycota</taxon>
        <taxon>Agaricomycotina</taxon>
        <taxon>Agaricomycetes</taxon>
        <taxon>Cantharellales</taxon>
        <taxon>Hydnaceae</taxon>
        <taxon>Hydnum</taxon>
    </lineage>
</organism>